<dbReference type="SUPFAM" id="SSF51556">
    <property type="entry name" value="Metallo-dependent hydrolases"/>
    <property type="match status" value="1"/>
</dbReference>
<protein>
    <submittedName>
        <fullName evidence="3">Amidohydrolase family protein</fullName>
    </submittedName>
</protein>
<keyword evidence="4" id="KW-1185">Reference proteome</keyword>
<dbReference type="GO" id="GO:0016787">
    <property type="term" value="F:hydrolase activity"/>
    <property type="evidence" value="ECO:0007669"/>
    <property type="project" value="InterPro"/>
</dbReference>
<dbReference type="InterPro" id="IPR052350">
    <property type="entry name" value="Metallo-dep_Lactonases"/>
</dbReference>
<name>A0A9J7BPX2_9BACT</name>
<sequence>MNRRIFLQSASLAAFALPRVTAQAPGSPVIDTHIHLFDPGRPGGIPWPDRSDKKLYQPALPDRYARLAGPHGVAGAIAIECSPWLIDNFWLQEVVESNPLVVGFIGDLDPATPDFAATLDQLHRSHLFLGIRYGNLWNRDPVAAAHNPQFIAGLKLLAEAGLVLDTANPNPALISAMLEISNRVPNLRVVIDHLPNLDIPSEGPDRREYESTLRELAQRPRIFVKGSQIVRTFDGRVSFDVSRYKEHLDQLWSLFGEDRMLFGSDWPNSDQLADYDHTFGVAQRYIATRSTQAQEKYFSKNSCAAYQWRARTSAQTDLTRMSSQTINH</sequence>
<dbReference type="RefSeq" id="WP_260794092.1">
    <property type="nucleotide sequence ID" value="NZ_CP093313.1"/>
</dbReference>
<dbReference type="AlphaFoldDB" id="A0A9J7BPX2"/>
<organism evidence="3 4">
    <name type="scientific">Occallatibacter riparius</name>
    <dbReference type="NCBI Taxonomy" id="1002689"/>
    <lineage>
        <taxon>Bacteria</taxon>
        <taxon>Pseudomonadati</taxon>
        <taxon>Acidobacteriota</taxon>
        <taxon>Terriglobia</taxon>
        <taxon>Terriglobales</taxon>
        <taxon>Acidobacteriaceae</taxon>
        <taxon>Occallatibacter</taxon>
    </lineage>
</organism>
<comment type="similarity">
    <text evidence="1">Belongs to the metallo-dependent hydrolases superfamily.</text>
</comment>
<proteinExistence type="inferred from homology"/>
<evidence type="ECO:0000256" key="1">
    <source>
        <dbReference type="ARBA" id="ARBA00038310"/>
    </source>
</evidence>
<accession>A0A9J7BPX2</accession>
<dbReference type="Pfam" id="PF04909">
    <property type="entry name" value="Amidohydro_2"/>
    <property type="match status" value="1"/>
</dbReference>
<evidence type="ECO:0000313" key="4">
    <source>
        <dbReference type="Proteomes" id="UP001059380"/>
    </source>
</evidence>
<dbReference type="PANTHER" id="PTHR43569:SF2">
    <property type="entry name" value="AMIDOHYDROLASE-RELATED DOMAIN-CONTAINING PROTEIN"/>
    <property type="match status" value="1"/>
</dbReference>
<dbReference type="Gene3D" id="3.20.20.140">
    <property type="entry name" value="Metal-dependent hydrolases"/>
    <property type="match status" value="1"/>
</dbReference>
<dbReference type="InterPro" id="IPR032466">
    <property type="entry name" value="Metal_Hydrolase"/>
</dbReference>
<evidence type="ECO:0000313" key="3">
    <source>
        <dbReference type="EMBL" id="UWZ84585.1"/>
    </source>
</evidence>
<dbReference type="KEGG" id="orp:MOP44_01310"/>
<evidence type="ECO:0000259" key="2">
    <source>
        <dbReference type="Pfam" id="PF04909"/>
    </source>
</evidence>
<dbReference type="InterPro" id="IPR006680">
    <property type="entry name" value="Amidohydro-rel"/>
</dbReference>
<dbReference type="EMBL" id="CP093313">
    <property type="protein sequence ID" value="UWZ84585.1"/>
    <property type="molecule type" value="Genomic_DNA"/>
</dbReference>
<dbReference type="PANTHER" id="PTHR43569">
    <property type="entry name" value="AMIDOHYDROLASE"/>
    <property type="match status" value="1"/>
</dbReference>
<gene>
    <name evidence="3" type="ORF">MOP44_01310</name>
</gene>
<feature type="domain" description="Amidohydrolase-related" evidence="2">
    <location>
        <begin position="30"/>
        <end position="306"/>
    </location>
</feature>
<reference evidence="3" key="1">
    <citation type="submission" date="2021-04" db="EMBL/GenBank/DDBJ databases">
        <title>Phylogenetic analysis of Acidobacteriaceae.</title>
        <authorList>
            <person name="Qiu L."/>
            <person name="Zhang Q."/>
        </authorList>
    </citation>
    <scope>NUCLEOTIDE SEQUENCE</scope>
    <source>
        <strain evidence="3">DSM 25168</strain>
    </source>
</reference>
<dbReference type="Proteomes" id="UP001059380">
    <property type="component" value="Chromosome"/>
</dbReference>